<evidence type="ECO:0000313" key="2">
    <source>
        <dbReference type="Proteomes" id="UP000183040"/>
    </source>
</evidence>
<protein>
    <submittedName>
        <fullName evidence="1">Transferase hexapeptide (Six repeat-containing protein)</fullName>
    </submittedName>
</protein>
<dbReference type="InterPro" id="IPR011004">
    <property type="entry name" value="Trimer_LpxA-like_sf"/>
</dbReference>
<accession>A0A1H4GV04</accession>
<dbReference type="AlphaFoldDB" id="A0A1H4GV04"/>
<proteinExistence type="predicted"/>
<gene>
    <name evidence="1" type="ORF">SAMN04487924_13610</name>
</gene>
<dbReference type="RefSeq" id="WP_074708425.1">
    <property type="nucleotide sequence ID" value="NZ_FNRP01000036.1"/>
</dbReference>
<dbReference type="GO" id="GO:0016740">
    <property type="term" value="F:transferase activity"/>
    <property type="evidence" value="ECO:0007669"/>
    <property type="project" value="UniProtKB-KW"/>
</dbReference>
<dbReference type="EMBL" id="FNRP01000036">
    <property type="protein sequence ID" value="SEB13385.1"/>
    <property type="molecule type" value="Genomic_DNA"/>
</dbReference>
<reference evidence="1 2" key="1">
    <citation type="submission" date="2016-10" db="EMBL/GenBank/DDBJ databases">
        <authorList>
            <person name="de Groot N.N."/>
        </authorList>
    </citation>
    <scope>NUCLEOTIDE SEQUENCE [LARGE SCALE GENOMIC DNA]</scope>
    <source>
        <strain evidence="1 2">NLAE-zl-G339</strain>
    </source>
</reference>
<keyword evidence="1" id="KW-0808">Transferase</keyword>
<dbReference type="SUPFAM" id="SSF51161">
    <property type="entry name" value="Trimeric LpxA-like enzymes"/>
    <property type="match status" value="1"/>
</dbReference>
<evidence type="ECO:0000313" key="1">
    <source>
        <dbReference type="EMBL" id="SEB13385.1"/>
    </source>
</evidence>
<dbReference type="InterPro" id="IPR051159">
    <property type="entry name" value="Hexapeptide_acetyltransf"/>
</dbReference>
<dbReference type="PANTHER" id="PTHR23416">
    <property type="entry name" value="SIALIC ACID SYNTHASE-RELATED"/>
    <property type="match status" value="1"/>
</dbReference>
<organism evidence="1 2">
    <name type="scientific">Bacteroides xylanisolvens</name>
    <dbReference type="NCBI Taxonomy" id="371601"/>
    <lineage>
        <taxon>Bacteria</taxon>
        <taxon>Pseudomonadati</taxon>
        <taxon>Bacteroidota</taxon>
        <taxon>Bacteroidia</taxon>
        <taxon>Bacteroidales</taxon>
        <taxon>Bacteroidaceae</taxon>
        <taxon>Bacteroides</taxon>
    </lineage>
</organism>
<dbReference type="Proteomes" id="UP000183040">
    <property type="component" value="Unassembled WGS sequence"/>
</dbReference>
<sequence length="270" mass="30727">MKNDIKKQSKELVKKCPWLFNTLKGIRIVFFYFQRVNLLKTLYYNFYFFSFKQAFKLPLAVGWNVRFRGTGSIILSASEIHPFMLSFGVLKIDDIESNSDKTYISNWGNLEFQGYAKIHPGAKLWIFEDANITFKGNNTIGARSIVASEEFIEIGFNSGCSWDCEIFDTDFHFLIDVSSGEIYPKKKKVFIGDKVFIGNHVNIGKGTKIPNGSVISSWSKVFGSFTRKGENLLIAGNPAKVVDTGLTMTHAYEEALEAECEQKMKNKQRK</sequence>
<dbReference type="Gene3D" id="2.160.10.10">
    <property type="entry name" value="Hexapeptide repeat proteins"/>
    <property type="match status" value="1"/>
</dbReference>
<name>A0A1H4GV04_9BACE</name>